<protein>
    <submittedName>
        <fullName evidence="1">Uncharacterized protein</fullName>
    </submittedName>
</protein>
<proteinExistence type="predicted"/>
<organism evidence="1 2">
    <name type="scientific">Entomophthora muscae</name>
    <dbReference type="NCBI Taxonomy" id="34485"/>
    <lineage>
        <taxon>Eukaryota</taxon>
        <taxon>Fungi</taxon>
        <taxon>Fungi incertae sedis</taxon>
        <taxon>Zoopagomycota</taxon>
        <taxon>Entomophthoromycotina</taxon>
        <taxon>Entomophthoromycetes</taxon>
        <taxon>Entomophthorales</taxon>
        <taxon>Entomophthoraceae</taxon>
        <taxon>Entomophthora</taxon>
    </lineage>
</organism>
<reference evidence="1" key="1">
    <citation type="submission" date="2022-04" db="EMBL/GenBank/DDBJ databases">
        <title>Genome of the entomopathogenic fungus Entomophthora muscae.</title>
        <authorList>
            <person name="Elya C."/>
            <person name="Lovett B.R."/>
            <person name="Lee E."/>
            <person name="Macias A.M."/>
            <person name="Hajek A.E."/>
            <person name="De Bivort B.L."/>
            <person name="Kasson M.T."/>
            <person name="De Fine Licht H.H."/>
            <person name="Stajich J.E."/>
        </authorList>
    </citation>
    <scope>NUCLEOTIDE SEQUENCE</scope>
    <source>
        <strain evidence="1">Berkeley</strain>
    </source>
</reference>
<sequence>MGRIYLNSCCRSYLLLSLACLPICLSARHFLLGIVPITITWTIPCYLPEQLIVPANRLPWPACPTAHPPVVFVGICFEYWSVRPVVLAKEGYPLNHVVTLVQDGYVDTGAHFPLVLVLKPSLLEQIFLDFSIF</sequence>
<comment type="caution">
    <text evidence="1">The sequence shown here is derived from an EMBL/GenBank/DDBJ whole genome shotgun (WGS) entry which is preliminary data.</text>
</comment>
<keyword evidence="2" id="KW-1185">Reference proteome</keyword>
<evidence type="ECO:0000313" key="1">
    <source>
        <dbReference type="EMBL" id="KAJ9058010.1"/>
    </source>
</evidence>
<dbReference type="EMBL" id="QTSX02005749">
    <property type="protein sequence ID" value="KAJ9058010.1"/>
    <property type="molecule type" value="Genomic_DNA"/>
</dbReference>
<name>A0ACC2S6R2_9FUNG</name>
<accession>A0ACC2S6R2</accession>
<dbReference type="Proteomes" id="UP001165960">
    <property type="component" value="Unassembled WGS sequence"/>
</dbReference>
<gene>
    <name evidence="1" type="ORF">DSO57_1016854</name>
</gene>
<evidence type="ECO:0000313" key="2">
    <source>
        <dbReference type="Proteomes" id="UP001165960"/>
    </source>
</evidence>